<name>A0A9N9RU73_9DIPT</name>
<dbReference type="SMART" id="SM00332">
    <property type="entry name" value="PP2Cc"/>
    <property type="match status" value="1"/>
</dbReference>
<dbReference type="InterPro" id="IPR001932">
    <property type="entry name" value="PPM-type_phosphatase-like_dom"/>
</dbReference>
<evidence type="ECO:0000259" key="5">
    <source>
        <dbReference type="PROSITE" id="PS51746"/>
    </source>
</evidence>
<sequence length="461" mass="51961">MQFGWHLITREFHCGKIFRNQIIPKSLHDVNSILTSNEYSREFESENRTHACSSYDSNQLGSNSPCEDARTEGSFLHAAGLLVGIFDGHAGGACAQVVSKRILRYLAASLIPQNALYQEMINGGKSSSFLKCHNDKHDFVEELRDLYENSFKKFTNELLENSRTDPEPYDLSKLMENAFLRLDKDISDEAMFSGISQTLSVALSGSVSVVAHVAKNHLHVAACGDCQAVLGSINEHGHWVATKLNHEHNAENTAEVKRILSEHPGSERDTIIRGDRLLSQLAPLRAFGDFRYKWPREKLEKLIVPHFGDQVVPPHYHTPPYLTAKPDVQYHMLTPKDKFLVLASDGLWDVLNPLEVVHLVGEHSIGKASLQPFKLPKKQKLTLNELNEMLKARKLGMEMPIDKNASTHLIRYALGGTDFGLDNARLFHLLSLPSDIVRLFRDDITITILYFDSEYLRNLPA</sequence>
<evidence type="ECO:0000256" key="1">
    <source>
        <dbReference type="ARBA" id="ARBA00022723"/>
    </source>
</evidence>
<keyword evidence="1" id="KW-0479">Metal-binding</keyword>
<evidence type="ECO:0000256" key="2">
    <source>
        <dbReference type="ARBA" id="ARBA00022801"/>
    </source>
</evidence>
<accession>A0A9N9RU73</accession>
<reference evidence="6" key="1">
    <citation type="submission" date="2022-01" db="EMBL/GenBank/DDBJ databases">
        <authorList>
            <person name="King R."/>
        </authorList>
    </citation>
    <scope>NUCLEOTIDE SEQUENCE</scope>
</reference>
<protein>
    <recommendedName>
        <fullName evidence="5">PPM-type phosphatase domain-containing protein</fullName>
    </recommendedName>
</protein>
<dbReference type="InterPro" id="IPR000222">
    <property type="entry name" value="PP2C_BS"/>
</dbReference>
<dbReference type="PANTHER" id="PTHR13832:SF792">
    <property type="entry name" value="GM14286P"/>
    <property type="match status" value="1"/>
</dbReference>
<dbReference type="AlphaFoldDB" id="A0A9N9RU73"/>
<dbReference type="GO" id="GO:0004741">
    <property type="term" value="F:[pyruvate dehydrogenase (acetyl-transferring)]-phosphatase activity"/>
    <property type="evidence" value="ECO:0007669"/>
    <property type="project" value="TreeGrafter"/>
</dbReference>
<reference evidence="6" key="2">
    <citation type="submission" date="2022-10" db="EMBL/GenBank/DDBJ databases">
        <authorList>
            <consortium name="ENA_rothamsted_submissions"/>
            <consortium name="culmorum"/>
            <person name="King R."/>
        </authorList>
    </citation>
    <scope>NUCLEOTIDE SEQUENCE</scope>
</reference>
<dbReference type="GO" id="GO:0005739">
    <property type="term" value="C:mitochondrion"/>
    <property type="evidence" value="ECO:0007669"/>
    <property type="project" value="TreeGrafter"/>
</dbReference>
<gene>
    <name evidence="6" type="ORF">CHIRRI_LOCUS6317</name>
</gene>
<feature type="domain" description="PPM-type phosphatase" evidence="5">
    <location>
        <begin position="52"/>
        <end position="451"/>
    </location>
</feature>
<dbReference type="SUPFAM" id="SSF81606">
    <property type="entry name" value="PP2C-like"/>
    <property type="match status" value="1"/>
</dbReference>
<evidence type="ECO:0000256" key="4">
    <source>
        <dbReference type="RuleBase" id="RU003465"/>
    </source>
</evidence>
<keyword evidence="2 4" id="KW-0378">Hydrolase</keyword>
<proteinExistence type="inferred from homology"/>
<dbReference type="Proteomes" id="UP001153620">
    <property type="component" value="Chromosome 2"/>
</dbReference>
<dbReference type="InterPro" id="IPR015655">
    <property type="entry name" value="PP2C"/>
</dbReference>
<comment type="similarity">
    <text evidence="4">Belongs to the PP2C family.</text>
</comment>
<keyword evidence="3 4" id="KW-0904">Protein phosphatase</keyword>
<dbReference type="Pfam" id="PF00481">
    <property type="entry name" value="PP2C"/>
    <property type="match status" value="1"/>
</dbReference>
<dbReference type="OrthoDB" id="420076at2759"/>
<dbReference type="Gene3D" id="3.60.40.10">
    <property type="entry name" value="PPM-type phosphatase domain"/>
    <property type="match status" value="1"/>
</dbReference>
<evidence type="ECO:0000256" key="3">
    <source>
        <dbReference type="ARBA" id="ARBA00022912"/>
    </source>
</evidence>
<keyword evidence="7" id="KW-1185">Reference proteome</keyword>
<organism evidence="6 7">
    <name type="scientific">Chironomus riparius</name>
    <dbReference type="NCBI Taxonomy" id="315576"/>
    <lineage>
        <taxon>Eukaryota</taxon>
        <taxon>Metazoa</taxon>
        <taxon>Ecdysozoa</taxon>
        <taxon>Arthropoda</taxon>
        <taxon>Hexapoda</taxon>
        <taxon>Insecta</taxon>
        <taxon>Pterygota</taxon>
        <taxon>Neoptera</taxon>
        <taxon>Endopterygota</taxon>
        <taxon>Diptera</taxon>
        <taxon>Nematocera</taxon>
        <taxon>Chironomoidea</taxon>
        <taxon>Chironomidae</taxon>
        <taxon>Chironominae</taxon>
        <taxon>Chironomus</taxon>
    </lineage>
</organism>
<dbReference type="GO" id="GO:0046872">
    <property type="term" value="F:metal ion binding"/>
    <property type="evidence" value="ECO:0007669"/>
    <property type="project" value="UniProtKB-KW"/>
</dbReference>
<evidence type="ECO:0000313" key="6">
    <source>
        <dbReference type="EMBL" id="CAG9803417.1"/>
    </source>
</evidence>
<dbReference type="PROSITE" id="PS01032">
    <property type="entry name" value="PPM_1"/>
    <property type="match status" value="1"/>
</dbReference>
<dbReference type="EMBL" id="OU895878">
    <property type="protein sequence ID" value="CAG9803417.1"/>
    <property type="molecule type" value="Genomic_DNA"/>
</dbReference>
<dbReference type="CDD" id="cd00143">
    <property type="entry name" value="PP2Cc"/>
    <property type="match status" value="1"/>
</dbReference>
<dbReference type="InterPro" id="IPR036457">
    <property type="entry name" value="PPM-type-like_dom_sf"/>
</dbReference>
<dbReference type="PROSITE" id="PS51746">
    <property type="entry name" value="PPM_2"/>
    <property type="match status" value="1"/>
</dbReference>
<evidence type="ECO:0000313" key="7">
    <source>
        <dbReference type="Proteomes" id="UP001153620"/>
    </source>
</evidence>
<dbReference type="PANTHER" id="PTHR13832">
    <property type="entry name" value="PROTEIN PHOSPHATASE 2C"/>
    <property type="match status" value="1"/>
</dbReference>